<keyword evidence="3" id="KW-1185">Reference proteome</keyword>
<evidence type="ECO:0000313" key="3">
    <source>
        <dbReference type="Proteomes" id="UP000652761"/>
    </source>
</evidence>
<proteinExistence type="predicted"/>
<evidence type="ECO:0000256" key="1">
    <source>
        <dbReference type="SAM" id="MobiDB-lite"/>
    </source>
</evidence>
<name>A0A843TRW5_COLES</name>
<accession>A0A843TRW5</accession>
<organism evidence="2 3">
    <name type="scientific">Colocasia esculenta</name>
    <name type="common">Wild taro</name>
    <name type="synonym">Arum esculentum</name>
    <dbReference type="NCBI Taxonomy" id="4460"/>
    <lineage>
        <taxon>Eukaryota</taxon>
        <taxon>Viridiplantae</taxon>
        <taxon>Streptophyta</taxon>
        <taxon>Embryophyta</taxon>
        <taxon>Tracheophyta</taxon>
        <taxon>Spermatophyta</taxon>
        <taxon>Magnoliopsida</taxon>
        <taxon>Liliopsida</taxon>
        <taxon>Araceae</taxon>
        <taxon>Aroideae</taxon>
        <taxon>Colocasieae</taxon>
        <taxon>Colocasia</taxon>
    </lineage>
</organism>
<dbReference type="Proteomes" id="UP000652761">
    <property type="component" value="Unassembled WGS sequence"/>
</dbReference>
<evidence type="ECO:0000313" key="2">
    <source>
        <dbReference type="EMBL" id="MQL72184.1"/>
    </source>
</evidence>
<dbReference type="AlphaFoldDB" id="A0A843TRW5"/>
<gene>
    <name evidence="2" type="ORF">Taro_004564</name>
</gene>
<feature type="region of interest" description="Disordered" evidence="1">
    <location>
        <begin position="1"/>
        <end position="90"/>
    </location>
</feature>
<feature type="compositionally biased region" description="Basic and acidic residues" evidence="1">
    <location>
        <begin position="1"/>
        <end position="15"/>
    </location>
</feature>
<reference evidence="2" key="1">
    <citation type="submission" date="2017-07" db="EMBL/GenBank/DDBJ databases">
        <title>Taro Niue Genome Assembly and Annotation.</title>
        <authorList>
            <person name="Atibalentja N."/>
            <person name="Keating K."/>
            <person name="Fields C.J."/>
        </authorList>
    </citation>
    <scope>NUCLEOTIDE SEQUENCE</scope>
    <source>
        <strain evidence="2">Niue_2</strain>
        <tissue evidence="2">Leaf</tissue>
    </source>
</reference>
<comment type="caution">
    <text evidence="2">The sequence shown here is derived from an EMBL/GenBank/DDBJ whole genome shotgun (WGS) entry which is preliminary data.</text>
</comment>
<dbReference type="EMBL" id="NMUH01000123">
    <property type="protein sequence ID" value="MQL72184.1"/>
    <property type="molecule type" value="Genomic_DNA"/>
</dbReference>
<feature type="compositionally biased region" description="Pro residues" evidence="1">
    <location>
        <begin position="71"/>
        <end position="82"/>
    </location>
</feature>
<sequence>MDQVVRELEQFEPRADSLPQARPTYPRSVDQRMASGAPQRGPMVRSVEPAQQDPPRRPRFLPPWDSTTTIPIPPTSTRPPQGPHRSDGRIRERLRSWENHLGVLVPVIDAIRVKDLAIMRPNVRPRR</sequence>
<protein>
    <submittedName>
        <fullName evidence="2">Uncharacterized protein</fullName>
    </submittedName>
</protein>